<keyword evidence="2" id="KW-1185">Reference proteome</keyword>
<sequence length="243" mass="26853">MNDKVYIHEFIDIIGRHRSDYVYHMLANYSPIAQDERGQQCFGVWGTIGSTGRWPQVVNLWEENGFDGLAASFGHETGNPAMQDPKLAQWWARAARFRSGGTDRILVPAPWSRPIDALVGAGVRGVVYAHELVVVPPGQAVRYLDGVGDLAPGVTASFGWQLAGAWRTAMSDDSECLILWAIPSWPQWAAFEQEATRTLGLGRPAGVEVRSAQRILLVEAPLSPMRTGRQPSRADRLEPYEEA</sequence>
<proteinExistence type="predicted"/>
<evidence type="ECO:0000313" key="1">
    <source>
        <dbReference type="EMBL" id="WAX56323.1"/>
    </source>
</evidence>
<protein>
    <recommendedName>
        <fullName evidence="3">NIPSNAP family containing protein</fullName>
    </recommendedName>
</protein>
<organism evidence="1 2">
    <name type="scientific">Jatrophihabitans cynanchi</name>
    <dbReference type="NCBI Taxonomy" id="2944128"/>
    <lineage>
        <taxon>Bacteria</taxon>
        <taxon>Bacillati</taxon>
        <taxon>Actinomycetota</taxon>
        <taxon>Actinomycetes</taxon>
        <taxon>Jatrophihabitantales</taxon>
        <taxon>Jatrophihabitantaceae</taxon>
        <taxon>Jatrophihabitans</taxon>
    </lineage>
</organism>
<reference evidence="1" key="1">
    <citation type="submission" date="2022-05" db="EMBL/GenBank/DDBJ databases">
        <title>Jatrophihabitans sp. SB3-54 whole genome sequence.</title>
        <authorList>
            <person name="Suh M.K."/>
            <person name="Eom M.K."/>
            <person name="Kim J.S."/>
            <person name="Kim H.S."/>
            <person name="Do H.E."/>
            <person name="Shin Y.K."/>
            <person name="Lee J.-S."/>
        </authorList>
    </citation>
    <scope>NUCLEOTIDE SEQUENCE</scope>
    <source>
        <strain evidence="1">SB3-54</strain>
    </source>
</reference>
<evidence type="ECO:0000313" key="2">
    <source>
        <dbReference type="Proteomes" id="UP001164693"/>
    </source>
</evidence>
<gene>
    <name evidence="1" type="ORF">M6B22_17540</name>
</gene>
<dbReference type="Proteomes" id="UP001164693">
    <property type="component" value="Chromosome"/>
</dbReference>
<dbReference type="EMBL" id="CP097463">
    <property type="protein sequence ID" value="WAX56323.1"/>
    <property type="molecule type" value="Genomic_DNA"/>
</dbReference>
<name>A0ABY7JXE9_9ACTN</name>
<accession>A0ABY7JXE9</accession>
<dbReference type="RefSeq" id="WP_269442855.1">
    <property type="nucleotide sequence ID" value="NZ_CP097463.1"/>
</dbReference>
<evidence type="ECO:0008006" key="3">
    <source>
        <dbReference type="Google" id="ProtNLM"/>
    </source>
</evidence>